<comment type="caution">
    <text evidence="1">The sequence shown here is derived from an EMBL/GenBank/DDBJ whole genome shotgun (WGS) entry which is preliminary data.</text>
</comment>
<reference evidence="1 2" key="2">
    <citation type="journal article" date="2022" name="Mol. Ecol. Resour.">
        <title>The genomes of chicory, endive, great burdock and yacon provide insights into Asteraceae paleo-polyploidization history and plant inulin production.</title>
        <authorList>
            <person name="Fan W."/>
            <person name="Wang S."/>
            <person name="Wang H."/>
            <person name="Wang A."/>
            <person name="Jiang F."/>
            <person name="Liu H."/>
            <person name="Zhao H."/>
            <person name="Xu D."/>
            <person name="Zhang Y."/>
        </authorList>
    </citation>
    <scope>NUCLEOTIDE SEQUENCE [LARGE SCALE GENOMIC DNA]</scope>
    <source>
        <strain evidence="2">cv. Punajuju</strain>
        <tissue evidence="1">Leaves</tissue>
    </source>
</reference>
<name>A0ACB9AGB6_CICIN</name>
<sequence>MRLIAEAAVCRSQNQCQRFQTSQETAHEKNQKYKEGKFVLERCKLRVPDGSSYWVSHEVQAHFGGSDQEDV</sequence>
<evidence type="ECO:0000313" key="2">
    <source>
        <dbReference type="Proteomes" id="UP001055811"/>
    </source>
</evidence>
<evidence type="ECO:0000313" key="1">
    <source>
        <dbReference type="EMBL" id="KAI3709252.1"/>
    </source>
</evidence>
<proteinExistence type="predicted"/>
<reference evidence="2" key="1">
    <citation type="journal article" date="2022" name="Mol. Ecol. Resour.">
        <title>The genomes of chicory, endive, great burdock and yacon provide insights into Asteraceae palaeo-polyploidization history and plant inulin production.</title>
        <authorList>
            <person name="Fan W."/>
            <person name="Wang S."/>
            <person name="Wang H."/>
            <person name="Wang A."/>
            <person name="Jiang F."/>
            <person name="Liu H."/>
            <person name="Zhao H."/>
            <person name="Xu D."/>
            <person name="Zhang Y."/>
        </authorList>
    </citation>
    <scope>NUCLEOTIDE SEQUENCE [LARGE SCALE GENOMIC DNA]</scope>
    <source>
        <strain evidence="2">cv. Punajuju</strain>
    </source>
</reference>
<organism evidence="1 2">
    <name type="scientific">Cichorium intybus</name>
    <name type="common">Chicory</name>
    <dbReference type="NCBI Taxonomy" id="13427"/>
    <lineage>
        <taxon>Eukaryota</taxon>
        <taxon>Viridiplantae</taxon>
        <taxon>Streptophyta</taxon>
        <taxon>Embryophyta</taxon>
        <taxon>Tracheophyta</taxon>
        <taxon>Spermatophyta</taxon>
        <taxon>Magnoliopsida</taxon>
        <taxon>eudicotyledons</taxon>
        <taxon>Gunneridae</taxon>
        <taxon>Pentapetalae</taxon>
        <taxon>asterids</taxon>
        <taxon>campanulids</taxon>
        <taxon>Asterales</taxon>
        <taxon>Asteraceae</taxon>
        <taxon>Cichorioideae</taxon>
        <taxon>Cichorieae</taxon>
        <taxon>Cichoriinae</taxon>
        <taxon>Cichorium</taxon>
    </lineage>
</organism>
<dbReference type="EMBL" id="CM042015">
    <property type="protein sequence ID" value="KAI3709252.1"/>
    <property type="molecule type" value="Genomic_DNA"/>
</dbReference>
<gene>
    <name evidence="1" type="ORF">L2E82_39012</name>
</gene>
<dbReference type="Proteomes" id="UP001055811">
    <property type="component" value="Linkage Group LG07"/>
</dbReference>
<protein>
    <submittedName>
        <fullName evidence="1">Uncharacterized protein</fullName>
    </submittedName>
</protein>
<accession>A0ACB9AGB6</accession>
<keyword evidence="2" id="KW-1185">Reference proteome</keyword>